<keyword evidence="2" id="KW-1185">Reference proteome</keyword>
<organism evidence="1 2">
    <name type="scientific">Ilyodon furcidens</name>
    <name type="common">goldbreast splitfin</name>
    <dbReference type="NCBI Taxonomy" id="33524"/>
    <lineage>
        <taxon>Eukaryota</taxon>
        <taxon>Metazoa</taxon>
        <taxon>Chordata</taxon>
        <taxon>Craniata</taxon>
        <taxon>Vertebrata</taxon>
        <taxon>Euteleostomi</taxon>
        <taxon>Actinopterygii</taxon>
        <taxon>Neopterygii</taxon>
        <taxon>Teleostei</taxon>
        <taxon>Neoteleostei</taxon>
        <taxon>Acanthomorphata</taxon>
        <taxon>Ovalentaria</taxon>
        <taxon>Atherinomorphae</taxon>
        <taxon>Cyprinodontiformes</taxon>
        <taxon>Goodeidae</taxon>
        <taxon>Ilyodon</taxon>
    </lineage>
</organism>
<evidence type="ECO:0000313" key="1">
    <source>
        <dbReference type="EMBL" id="MEQ2226424.1"/>
    </source>
</evidence>
<proteinExistence type="predicted"/>
<dbReference type="Proteomes" id="UP001482620">
    <property type="component" value="Unassembled WGS sequence"/>
</dbReference>
<dbReference type="EMBL" id="JAHRIQ010015161">
    <property type="protein sequence ID" value="MEQ2226424.1"/>
    <property type="molecule type" value="Genomic_DNA"/>
</dbReference>
<reference evidence="1 2" key="1">
    <citation type="submission" date="2021-06" db="EMBL/GenBank/DDBJ databases">
        <authorList>
            <person name="Palmer J.M."/>
        </authorList>
    </citation>
    <scope>NUCLEOTIDE SEQUENCE [LARGE SCALE GENOMIC DNA]</scope>
    <source>
        <strain evidence="2">if_2019</strain>
        <tissue evidence="1">Muscle</tissue>
    </source>
</reference>
<protein>
    <submittedName>
        <fullName evidence="1">Uncharacterized protein</fullName>
    </submittedName>
</protein>
<name>A0ABV0T1Q9_9TELE</name>
<sequence length="103" mass="11637">MNADKKTELENSVLEDRRFFTVRKVRKVLEQSTESSNQDAYMHRHGIIIQSSVIQSSAPVFMCSKFGRNTTFPMEAALTWLLMGGAKVMSATDCANMFSIDPR</sequence>
<accession>A0ABV0T1Q9</accession>
<evidence type="ECO:0000313" key="2">
    <source>
        <dbReference type="Proteomes" id="UP001482620"/>
    </source>
</evidence>
<comment type="caution">
    <text evidence="1">The sequence shown here is derived from an EMBL/GenBank/DDBJ whole genome shotgun (WGS) entry which is preliminary data.</text>
</comment>
<gene>
    <name evidence="1" type="ORF">ILYODFUR_027304</name>
</gene>